<feature type="region of interest" description="Disordered" evidence="2">
    <location>
        <begin position="494"/>
        <end position="516"/>
    </location>
</feature>
<evidence type="ECO:0000313" key="4">
    <source>
        <dbReference type="Ensembl" id="ENSEBUP00000021733.1"/>
    </source>
</evidence>
<dbReference type="Pfam" id="PF00595">
    <property type="entry name" value="PDZ"/>
    <property type="match status" value="1"/>
</dbReference>
<feature type="compositionally biased region" description="Basic and acidic residues" evidence="2">
    <location>
        <begin position="157"/>
        <end position="174"/>
    </location>
</feature>
<dbReference type="SUPFAM" id="SSF50156">
    <property type="entry name" value="PDZ domain-like"/>
    <property type="match status" value="1"/>
</dbReference>
<accession>A0A8C4QWY2</accession>
<feature type="region of interest" description="Disordered" evidence="2">
    <location>
        <begin position="282"/>
        <end position="325"/>
    </location>
</feature>
<feature type="compositionally biased region" description="Polar residues" evidence="2">
    <location>
        <begin position="308"/>
        <end position="322"/>
    </location>
</feature>
<feature type="compositionally biased region" description="Basic residues" evidence="2">
    <location>
        <begin position="504"/>
        <end position="516"/>
    </location>
</feature>
<dbReference type="InterPro" id="IPR036034">
    <property type="entry name" value="PDZ_sf"/>
</dbReference>
<dbReference type="CDD" id="cd06716">
    <property type="entry name" value="PDZ2-PDZRN4-like"/>
    <property type="match status" value="1"/>
</dbReference>
<proteinExistence type="predicted"/>
<dbReference type="SMART" id="SM00228">
    <property type="entry name" value="PDZ"/>
    <property type="match status" value="1"/>
</dbReference>
<dbReference type="Ensembl" id="ENSEBUT00000022289.1">
    <property type="protein sequence ID" value="ENSEBUP00000021713.1"/>
    <property type="gene ID" value="ENSEBUG00000013405.1"/>
</dbReference>
<keyword evidence="5" id="KW-1185">Reference proteome</keyword>
<evidence type="ECO:0000256" key="1">
    <source>
        <dbReference type="ARBA" id="ARBA00023054"/>
    </source>
</evidence>
<feature type="compositionally biased region" description="Polar residues" evidence="2">
    <location>
        <begin position="131"/>
        <end position="142"/>
    </location>
</feature>
<evidence type="ECO:0000259" key="3">
    <source>
        <dbReference type="PROSITE" id="PS50106"/>
    </source>
</evidence>
<protein>
    <recommendedName>
        <fullName evidence="3">PDZ domain-containing protein</fullName>
    </recommendedName>
</protein>
<organism evidence="4 5">
    <name type="scientific">Eptatretus burgeri</name>
    <name type="common">Inshore hagfish</name>
    <dbReference type="NCBI Taxonomy" id="7764"/>
    <lineage>
        <taxon>Eukaryota</taxon>
        <taxon>Metazoa</taxon>
        <taxon>Chordata</taxon>
        <taxon>Craniata</taxon>
        <taxon>Vertebrata</taxon>
        <taxon>Cyclostomata</taxon>
        <taxon>Myxini</taxon>
        <taxon>Myxiniformes</taxon>
        <taxon>Myxinidae</taxon>
        <taxon>Eptatretinae</taxon>
        <taxon>Eptatretus</taxon>
    </lineage>
</organism>
<feature type="region of interest" description="Disordered" evidence="2">
    <location>
        <begin position="528"/>
        <end position="568"/>
    </location>
</feature>
<dbReference type="GeneTree" id="ENSGT00950000183062"/>
<evidence type="ECO:0000256" key="2">
    <source>
        <dbReference type="SAM" id="MobiDB-lite"/>
    </source>
</evidence>
<dbReference type="PANTHER" id="PTHR15545">
    <property type="entry name" value="PDZ DOMAIN CONTAINING RING FINGER PROTEIN 3, 4"/>
    <property type="match status" value="1"/>
</dbReference>
<dbReference type="InterPro" id="IPR001478">
    <property type="entry name" value="PDZ"/>
</dbReference>
<feature type="domain" description="PDZ" evidence="3">
    <location>
        <begin position="15"/>
        <end position="84"/>
    </location>
</feature>
<keyword evidence="1" id="KW-0175">Coiled coil</keyword>
<dbReference type="Gene3D" id="2.30.42.10">
    <property type="match status" value="1"/>
</dbReference>
<dbReference type="Proteomes" id="UP000694388">
    <property type="component" value="Unplaced"/>
</dbReference>
<dbReference type="Ensembl" id="ENSEBUT00000022309.1">
    <property type="protein sequence ID" value="ENSEBUP00000021733.1"/>
    <property type="gene ID" value="ENSEBUG00000013405.1"/>
</dbReference>
<name>A0A8C4QWY2_EPTBU</name>
<reference evidence="4" key="1">
    <citation type="submission" date="2025-05" db="UniProtKB">
        <authorList>
            <consortium name="Ensembl"/>
        </authorList>
    </citation>
    <scope>IDENTIFICATION</scope>
</reference>
<dbReference type="PROSITE" id="PS50106">
    <property type="entry name" value="PDZ"/>
    <property type="match status" value="1"/>
</dbReference>
<dbReference type="FunFam" id="2.30.42.10:FF:000028">
    <property type="entry name" value="PDZ domain containing ring finger 4"/>
    <property type="match status" value="1"/>
</dbReference>
<feature type="region of interest" description="Disordered" evidence="2">
    <location>
        <begin position="131"/>
        <end position="184"/>
    </location>
</feature>
<dbReference type="AlphaFoldDB" id="A0A8C4QWY2"/>
<sequence length="620" mass="70093">MHRDVERTEDQEYEEVELYRMFSQEKLGLTVCYRTDDEEDLGIYITEIDPSSIAAQDGRIREGDRIMQINGVEIQDREKAVALLTKEDNHHVSLLLAHAEMQLDEGWIDEDHNDFLEDLCVDMIEKQHDQSLQSTTPLLDTNKQPEEDTVTSSSNQLEKDSGLGRTDESTRLEESSDGGEEGRGVMQWQRDQDNSCNHEPSTPVNIEATVNTAVEECRHFQTLLEMKCRGPANGDAFPWFSSTKSDVLKRVESDQDLSLLREELRSLRLECRSFVGRRNGWAFRPSGEWPDTPTVTPSKSERSDKDTSSAYNTAESCRSSPRSPHLLPLDTCSRVLPLSLPGQPGQAASLDSVQMIEDGEMIAEDTKKECVESVAKPRTTLAAWRSPYPHTHIPVHARHYRSYMQLVQQRSAVEYAQSTNSLLTAAGNERTLPVAANGMEMRSEWKVKIRSDGSRYITKRPVRDRLLRERAMKIQEERSGMTTDDDALSELKMGRYWPKEQRKQHLSHAREQRRRREFMQRSRLECLRENPHEGSAGGGGSSSGGASEGGGVSGDGGSGGNRSGQQREVNIIELSHRKMMKKRSKKILDNWMTIQELLAHGSRSPDGTRIYNSLLSVTTV</sequence>
<feature type="compositionally biased region" description="Gly residues" evidence="2">
    <location>
        <begin position="535"/>
        <end position="562"/>
    </location>
</feature>
<evidence type="ECO:0000313" key="5">
    <source>
        <dbReference type="Proteomes" id="UP000694388"/>
    </source>
</evidence>
<dbReference type="InterPro" id="IPR051971">
    <property type="entry name" value="E3_ubiquitin-PDZ_ligase"/>
</dbReference>
<dbReference type="PANTHER" id="PTHR15545:SF8">
    <property type="entry name" value="SLO-INTERACTING PROTEIN 1"/>
    <property type="match status" value="1"/>
</dbReference>